<reference evidence="2 3" key="1">
    <citation type="journal article" date="2019" name="Sci. Rep.">
        <title>Comparative genomics of chytrid fungi reveal insights into the obligate biotrophic and pathogenic lifestyle of Synchytrium endobioticum.</title>
        <authorList>
            <person name="van de Vossenberg B.T.L.H."/>
            <person name="Warris S."/>
            <person name="Nguyen H.D.T."/>
            <person name="van Gent-Pelzer M.P.E."/>
            <person name="Joly D.L."/>
            <person name="van de Geest H.C."/>
            <person name="Bonants P.J.M."/>
            <person name="Smith D.S."/>
            <person name="Levesque C.A."/>
            <person name="van der Lee T.A.J."/>
        </authorList>
    </citation>
    <scope>NUCLEOTIDE SEQUENCE [LARGE SCALE GENOMIC DNA]</scope>
    <source>
        <strain evidence="2 3">LEV6574</strain>
    </source>
</reference>
<feature type="compositionally biased region" description="Basic and acidic residues" evidence="1">
    <location>
        <begin position="16"/>
        <end position="38"/>
    </location>
</feature>
<proteinExistence type="predicted"/>
<protein>
    <submittedName>
        <fullName evidence="2">Uncharacterized protein</fullName>
    </submittedName>
</protein>
<accession>A0A507CT41</accession>
<evidence type="ECO:0000313" key="3">
    <source>
        <dbReference type="Proteomes" id="UP000320475"/>
    </source>
</evidence>
<organism evidence="2 3">
    <name type="scientific">Synchytrium endobioticum</name>
    <dbReference type="NCBI Taxonomy" id="286115"/>
    <lineage>
        <taxon>Eukaryota</taxon>
        <taxon>Fungi</taxon>
        <taxon>Fungi incertae sedis</taxon>
        <taxon>Chytridiomycota</taxon>
        <taxon>Chytridiomycota incertae sedis</taxon>
        <taxon>Chytridiomycetes</taxon>
        <taxon>Synchytriales</taxon>
        <taxon>Synchytriaceae</taxon>
        <taxon>Synchytrium</taxon>
    </lineage>
</organism>
<dbReference type="VEuPathDB" id="FungiDB:SeMB42_g03732"/>
<evidence type="ECO:0000256" key="1">
    <source>
        <dbReference type="SAM" id="MobiDB-lite"/>
    </source>
</evidence>
<dbReference type="AlphaFoldDB" id="A0A507CT41"/>
<gene>
    <name evidence="2" type="ORF">SeLEV6574_g05697</name>
</gene>
<feature type="region of interest" description="Disordered" evidence="1">
    <location>
        <begin position="1"/>
        <end position="40"/>
    </location>
</feature>
<name>A0A507CT41_9FUNG</name>
<dbReference type="Proteomes" id="UP000320475">
    <property type="component" value="Unassembled WGS sequence"/>
</dbReference>
<comment type="caution">
    <text evidence="2">The sequence shown here is derived from an EMBL/GenBank/DDBJ whole genome shotgun (WGS) entry which is preliminary data.</text>
</comment>
<evidence type="ECO:0000313" key="2">
    <source>
        <dbReference type="EMBL" id="TPX42231.1"/>
    </source>
</evidence>
<dbReference type="EMBL" id="QEAM01000280">
    <property type="protein sequence ID" value="TPX42231.1"/>
    <property type="molecule type" value="Genomic_DNA"/>
</dbReference>
<sequence length="92" mass="10705">MKVEKIKKQVSKPGLKLKEREKLESQIEKGKQETERSRNLNAKYTRVQQIRSLKVELDALQRTTALTVKDSHLIKGPRILAEFNITTTKMAW</sequence>